<evidence type="ECO:0000256" key="7">
    <source>
        <dbReference type="PROSITE-ProRule" id="PRU01384"/>
    </source>
</evidence>
<dbReference type="SUPFAM" id="SSF101904">
    <property type="entry name" value="GyrA/ParC C-terminal domain-like"/>
    <property type="match status" value="1"/>
</dbReference>
<dbReference type="Gene3D" id="2.120.10.90">
    <property type="entry name" value="DNA gyrase/topoisomerase IV, subunit A, C-terminal"/>
    <property type="match status" value="1"/>
</dbReference>
<evidence type="ECO:0000256" key="2">
    <source>
        <dbReference type="ARBA" id="ARBA00008263"/>
    </source>
</evidence>
<dbReference type="GO" id="GO:0034335">
    <property type="term" value="F:DNA negative supercoiling activity"/>
    <property type="evidence" value="ECO:0007669"/>
    <property type="project" value="UniProtKB-ARBA"/>
</dbReference>
<dbReference type="AlphaFoldDB" id="A0A553ZBN9"/>
<dbReference type="NCBIfam" id="NF004044">
    <property type="entry name" value="PRK05561.1"/>
    <property type="match status" value="1"/>
</dbReference>
<evidence type="ECO:0000256" key="6">
    <source>
        <dbReference type="ARBA" id="ARBA00023235"/>
    </source>
</evidence>
<dbReference type="CDD" id="cd00187">
    <property type="entry name" value="TOP4c"/>
    <property type="match status" value="1"/>
</dbReference>
<dbReference type="EC" id="5.6.2.2" evidence="3"/>
<reference evidence="9 10" key="1">
    <citation type="submission" date="2019-07" db="EMBL/GenBank/DDBJ databases">
        <title>Draft genome for Streptomyces benahoarensis MZ03-48.</title>
        <authorList>
            <person name="Gonzalez-Pimentel J.L."/>
        </authorList>
    </citation>
    <scope>NUCLEOTIDE SEQUENCE [LARGE SCALE GENOMIC DNA]</scope>
    <source>
        <strain evidence="9 10">MZ03-48</strain>
    </source>
</reference>
<accession>A0A553ZBN9</accession>
<sequence length="787" mass="85523">MARRSTKTPPPDDFEERILDIDVVDEMQGSFLEYAYSVIYSRALPDARDGMKPVHRRILYQMNEMGLRPDRGYVKCARVVGEVMGKLHPHGDASIYDALVRMAQPFSMRLPLVDGHGNFGSLGNDDPPAAMRYTECRMASATSLMTESIDEDTVDFAPNYDGQEQEPVTLPAAYPNLLVNGSSGIAVGMATNMPPHNLGEVIAAARHLIKHPNADLETLMRFVPGPDLPTGGRIVGLGGVRDAYEKGRGTFKIRATVAVENVTARRKGLVVTELPFAVGPEKVISKIKDLVGSKRLQGIADVKDLTDREHGLRLVIEIKNGFNPEAVLEQLYKLTPMEESFGINNVALVDGQPLTLGLKELLEVYVDHRFEVVRRRSEFRRGRRRDRLHLVEGLLTALVDIDEVIRLIRSSENSAQAKERLIERFSLSDIQTQYILDTPLRRLTKFDRIELEAERDTLRSEIEQLTRILESDAELRKLVSGELAAVAKKYGTERRTVLLESAGTSVAAVPLEVSDDPCRVLLSSTGLLARTAGGDTPFDADAKRVKHDAIVSAVPATTRGEVGAVTSSGRLLRLPVIDLPQLPETAAAPSLAGGAQLSEFLTLQDGETLICLTTLDESSPGLALGTEQGIVKRVVPDYPAHKDELEVIALKEGDRIVGAAELRTGEEDLVFITDEAQLLRYPASQVRPQGRPAGGMAGVKLGTGAKVLSFGAVDPAADAVVFTVAGSHGMLDDSLATAKLTPFDQYPRKGRATGGVRCQRFLKGEDCLTFAWAGAAPARAADPKGAP</sequence>
<gene>
    <name evidence="9" type="ORF">FNZ23_16390</name>
</gene>
<comment type="similarity">
    <text evidence="2">Belongs to the type II topoisomerase GyrA/ParC subunit family.</text>
</comment>
<keyword evidence="4 7" id="KW-0799">Topoisomerase</keyword>
<dbReference type="GO" id="GO:0005524">
    <property type="term" value="F:ATP binding"/>
    <property type="evidence" value="ECO:0007669"/>
    <property type="project" value="InterPro"/>
</dbReference>
<keyword evidence="6 7" id="KW-0413">Isomerase</keyword>
<evidence type="ECO:0000313" key="10">
    <source>
        <dbReference type="Proteomes" id="UP000320888"/>
    </source>
</evidence>
<dbReference type="Gene3D" id="3.30.1360.40">
    <property type="match status" value="1"/>
</dbReference>
<feature type="domain" description="Topo IIA-type catalytic" evidence="8">
    <location>
        <begin position="44"/>
        <end position="511"/>
    </location>
</feature>
<comment type="caution">
    <text evidence="9">The sequence shown here is derived from an EMBL/GenBank/DDBJ whole genome shotgun (WGS) entry which is preliminary data.</text>
</comment>
<evidence type="ECO:0000256" key="5">
    <source>
        <dbReference type="ARBA" id="ARBA00023125"/>
    </source>
</evidence>
<dbReference type="Proteomes" id="UP000320888">
    <property type="component" value="Unassembled WGS sequence"/>
</dbReference>
<dbReference type="EMBL" id="VKLS01000190">
    <property type="protein sequence ID" value="TSB38862.1"/>
    <property type="molecule type" value="Genomic_DNA"/>
</dbReference>
<evidence type="ECO:0000259" key="8">
    <source>
        <dbReference type="PROSITE" id="PS52040"/>
    </source>
</evidence>
<dbReference type="PROSITE" id="PS52040">
    <property type="entry name" value="TOPO_IIA"/>
    <property type="match status" value="1"/>
</dbReference>
<dbReference type="SMART" id="SM00434">
    <property type="entry name" value="TOP4c"/>
    <property type="match status" value="1"/>
</dbReference>
<dbReference type="FunFam" id="1.10.268.10:FF:000001">
    <property type="entry name" value="DNA gyrase subunit A"/>
    <property type="match status" value="1"/>
</dbReference>
<dbReference type="InterPro" id="IPR006691">
    <property type="entry name" value="GyrA/parC_rep"/>
</dbReference>
<dbReference type="FunFam" id="3.30.1360.40:FF:000002">
    <property type="entry name" value="DNA gyrase subunit A"/>
    <property type="match status" value="1"/>
</dbReference>
<proteinExistence type="inferred from homology"/>
<dbReference type="InterPro" id="IPR002205">
    <property type="entry name" value="Topo_IIA_dom_A"/>
</dbReference>
<dbReference type="InterPro" id="IPR013758">
    <property type="entry name" value="Topo_IIA_A/C_ab"/>
</dbReference>
<dbReference type="InterPro" id="IPR050220">
    <property type="entry name" value="Type_II_DNA_Topoisomerases"/>
</dbReference>
<dbReference type="Pfam" id="PF03989">
    <property type="entry name" value="DNA_gyraseA_C"/>
    <property type="match status" value="2"/>
</dbReference>
<name>A0A553ZBN9_9ACTN</name>
<dbReference type="Gene3D" id="3.90.199.10">
    <property type="entry name" value="Topoisomerase II, domain 5"/>
    <property type="match status" value="1"/>
</dbReference>
<protein>
    <recommendedName>
        <fullName evidence="3">DNA topoisomerase (ATP-hydrolyzing)</fullName>
        <ecNumber evidence="3">5.6.2.2</ecNumber>
    </recommendedName>
</protein>
<dbReference type="InterPro" id="IPR013757">
    <property type="entry name" value="Topo_IIA_A_a_sf"/>
</dbReference>
<dbReference type="InterPro" id="IPR013760">
    <property type="entry name" value="Topo_IIA-like_dom_sf"/>
</dbReference>
<dbReference type="Gene3D" id="1.10.268.10">
    <property type="entry name" value="Topoisomerase, domain 3"/>
    <property type="match status" value="1"/>
</dbReference>
<dbReference type="Pfam" id="PF00521">
    <property type="entry name" value="DNA_topoisoIV"/>
    <property type="match status" value="1"/>
</dbReference>
<keyword evidence="5 7" id="KW-0238">DNA-binding</keyword>
<evidence type="ECO:0000256" key="4">
    <source>
        <dbReference type="ARBA" id="ARBA00023029"/>
    </source>
</evidence>
<dbReference type="SUPFAM" id="SSF56719">
    <property type="entry name" value="Type II DNA topoisomerase"/>
    <property type="match status" value="1"/>
</dbReference>
<dbReference type="GO" id="GO:0003677">
    <property type="term" value="F:DNA binding"/>
    <property type="evidence" value="ECO:0007669"/>
    <property type="project" value="UniProtKB-UniRule"/>
</dbReference>
<feature type="active site" description="O-(5'-phospho-DNA)-tyrosine intermediate" evidence="7">
    <location>
        <position position="133"/>
    </location>
</feature>
<comment type="catalytic activity">
    <reaction evidence="1 7">
        <text>ATP-dependent breakage, passage and rejoining of double-stranded DNA.</text>
        <dbReference type="EC" id="5.6.2.2"/>
    </reaction>
</comment>
<keyword evidence="10" id="KW-1185">Reference proteome</keyword>
<dbReference type="GO" id="GO:0006265">
    <property type="term" value="P:DNA topological change"/>
    <property type="evidence" value="ECO:0007669"/>
    <property type="project" value="UniProtKB-UniRule"/>
</dbReference>
<dbReference type="InterPro" id="IPR035516">
    <property type="entry name" value="Gyrase/topoIV_suA_C"/>
</dbReference>
<feature type="non-terminal residue" evidence="9">
    <location>
        <position position="787"/>
    </location>
</feature>
<dbReference type="GO" id="GO:0009330">
    <property type="term" value="C:DNA topoisomerase type II (double strand cut, ATP-hydrolyzing) complex"/>
    <property type="evidence" value="ECO:0007669"/>
    <property type="project" value="TreeGrafter"/>
</dbReference>
<dbReference type="FunFam" id="3.90.199.10:FF:000001">
    <property type="entry name" value="DNA gyrase subunit A"/>
    <property type="match status" value="1"/>
</dbReference>
<evidence type="ECO:0000256" key="1">
    <source>
        <dbReference type="ARBA" id="ARBA00000185"/>
    </source>
</evidence>
<dbReference type="GO" id="GO:0005737">
    <property type="term" value="C:cytoplasm"/>
    <property type="evidence" value="ECO:0007669"/>
    <property type="project" value="TreeGrafter"/>
</dbReference>
<evidence type="ECO:0000313" key="9">
    <source>
        <dbReference type="EMBL" id="TSB38862.1"/>
    </source>
</evidence>
<organism evidence="9 10">
    <name type="scientific">Streptomyces benahoarensis</name>
    <dbReference type="NCBI Taxonomy" id="2595054"/>
    <lineage>
        <taxon>Bacteria</taxon>
        <taxon>Bacillati</taxon>
        <taxon>Actinomycetota</taxon>
        <taxon>Actinomycetes</taxon>
        <taxon>Kitasatosporales</taxon>
        <taxon>Streptomycetaceae</taxon>
        <taxon>Streptomyces</taxon>
    </lineage>
</organism>
<dbReference type="RefSeq" id="WP_143945190.1">
    <property type="nucleotide sequence ID" value="NZ_VKLS01000190.1"/>
</dbReference>
<dbReference type="PANTHER" id="PTHR43493">
    <property type="entry name" value="DNA GYRASE/TOPOISOMERASE SUBUNIT A"/>
    <property type="match status" value="1"/>
</dbReference>
<evidence type="ECO:0000256" key="3">
    <source>
        <dbReference type="ARBA" id="ARBA00012895"/>
    </source>
</evidence>
<dbReference type="PANTHER" id="PTHR43493:SF5">
    <property type="entry name" value="DNA GYRASE SUBUNIT A, CHLOROPLASTIC_MITOCHONDRIAL"/>
    <property type="match status" value="1"/>
</dbReference>